<dbReference type="Proteomes" id="UP000006049">
    <property type="component" value="Chromosome"/>
</dbReference>
<name>I3YXI9_AEQSU</name>
<dbReference type="PATRIC" id="fig|746697.3.peg.2289"/>
<dbReference type="RefSeq" id="WP_014782960.1">
    <property type="nucleotide sequence ID" value="NC_018013.1"/>
</dbReference>
<reference evidence="2 3" key="1">
    <citation type="submission" date="2012-06" db="EMBL/GenBank/DDBJ databases">
        <title>The complete genome of Aequorivita sublithincola DSM 14238.</title>
        <authorList>
            <consortium name="US DOE Joint Genome Institute (JGI-PGF)"/>
            <person name="Lucas S."/>
            <person name="Copeland A."/>
            <person name="Lapidus A."/>
            <person name="Goodwin L."/>
            <person name="Pitluck S."/>
            <person name="Peters L."/>
            <person name="Munk A.C.C."/>
            <person name="Kyrpides N."/>
            <person name="Mavromatis K."/>
            <person name="Pagani I."/>
            <person name="Ivanova N."/>
            <person name="Ovchinnikova G."/>
            <person name="Zeytun A."/>
            <person name="Detter J.C."/>
            <person name="Han C."/>
            <person name="Land M."/>
            <person name="Hauser L."/>
            <person name="Markowitz V."/>
            <person name="Cheng J.-F."/>
            <person name="Hugenholtz P."/>
            <person name="Woyke T."/>
            <person name="Wu D."/>
            <person name="Tindall B."/>
            <person name="Faehnrich R."/>
            <person name="Brambilla E."/>
            <person name="Klenk H.-P."/>
            <person name="Eisen J.A."/>
        </authorList>
    </citation>
    <scope>NUCLEOTIDE SEQUENCE [LARGE SCALE GENOMIC DNA]</scope>
    <source>
        <strain evidence="3">DSM 14238 / LMG 21431 / ACAM 643 / 9-3</strain>
    </source>
</reference>
<dbReference type="EMBL" id="CP003280">
    <property type="protein sequence ID" value="AFL81707.1"/>
    <property type="molecule type" value="Genomic_DNA"/>
</dbReference>
<dbReference type="AlphaFoldDB" id="I3YXI9"/>
<protein>
    <submittedName>
        <fullName evidence="2">Exostosin family protein</fullName>
    </submittedName>
</protein>
<evidence type="ECO:0000313" key="3">
    <source>
        <dbReference type="Proteomes" id="UP000006049"/>
    </source>
</evidence>
<dbReference type="STRING" id="746697.Aeqsu_2247"/>
<evidence type="ECO:0000313" key="2">
    <source>
        <dbReference type="EMBL" id="AFL81707.1"/>
    </source>
</evidence>
<dbReference type="InterPro" id="IPR040911">
    <property type="entry name" value="Exostosin_GT47"/>
</dbReference>
<accession>I3YXI9</accession>
<keyword evidence="3" id="KW-1185">Reference proteome</keyword>
<gene>
    <name evidence="2" type="ordered locus">Aeqsu_2247</name>
</gene>
<dbReference type="eggNOG" id="COG0438">
    <property type="taxonomic scope" value="Bacteria"/>
</dbReference>
<dbReference type="KEGG" id="asl:Aeqsu_2247"/>
<evidence type="ECO:0000259" key="1">
    <source>
        <dbReference type="Pfam" id="PF03016"/>
    </source>
</evidence>
<dbReference type="Pfam" id="PF03016">
    <property type="entry name" value="Exostosin_GT47"/>
    <property type="match status" value="1"/>
</dbReference>
<sequence length="350" mass="40581">MKLYYPKQHYNKAHRGLLFPLLKPFIKTEGFTDVQRMVGYGVSEKDFQFTEVLEEADMVVLTMAWNYYIKTKQEALAIAFVKECAGLNKKVIAFNAGDFGVKIPYFKNLIILRPSGYKSKFTDNEYAFPALISDPLKKYYQTDKIVERPYSLKPVIGFCGQANPSIFNAAKEVFKTSLRNLKNRIGRSKDEVQQILSTSFLRASVLKTLKESTEVETNFILRKKYRAGVISNKNSHKTTLEFYNNLRDSDYVVCIRGAGNFSVRFYEALAMGRIPIFINTDCALPFDKEINWKKHVVWVEYKERNQVAQKVKKFHEELSGEDFIDLQQTNRNLWETKLTLSGFFNSFLLN</sequence>
<proteinExistence type="predicted"/>
<organism evidence="2 3">
    <name type="scientific">Aequorivita sublithincola (strain DSM 14238 / LMG 21431 / ACAM 643 / 9-3)</name>
    <dbReference type="NCBI Taxonomy" id="746697"/>
    <lineage>
        <taxon>Bacteria</taxon>
        <taxon>Pseudomonadati</taxon>
        <taxon>Bacteroidota</taxon>
        <taxon>Flavobacteriia</taxon>
        <taxon>Flavobacteriales</taxon>
        <taxon>Flavobacteriaceae</taxon>
        <taxon>Aequorivita</taxon>
    </lineage>
</organism>
<dbReference type="HOGENOM" id="CLU_771081_0_0_10"/>
<feature type="domain" description="Exostosin GT47" evidence="1">
    <location>
        <begin position="201"/>
        <end position="307"/>
    </location>
</feature>
<dbReference type="OrthoDB" id="1416011at2"/>